<reference evidence="1 2" key="1">
    <citation type="submission" date="2018-06" db="EMBL/GenBank/DDBJ databases">
        <title>Genomic Encyclopedia of Type Strains, Phase III (KMG-III): the genomes of soil and plant-associated and newly described type strains.</title>
        <authorList>
            <person name="Whitman W."/>
        </authorList>
    </citation>
    <scope>NUCLEOTIDE SEQUENCE [LARGE SCALE GENOMIC DNA]</scope>
    <source>
        <strain evidence="1 2">JC5</strain>
    </source>
</reference>
<organism evidence="1 2">
    <name type="scientific">Shewanella chilikensis</name>
    <dbReference type="NCBI Taxonomy" id="558541"/>
    <lineage>
        <taxon>Bacteria</taxon>
        <taxon>Pseudomonadati</taxon>
        <taxon>Pseudomonadota</taxon>
        <taxon>Gammaproteobacteria</taxon>
        <taxon>Alteromonadales</taxon>
        <taxon>Shewanellaceae</taxon>
        <taxon>Shewanella</taxon>
    </lineage>
</organism>
<evidence type="ECO:0000313" key="2">
    <source>
        <dbReference type="Proteomes" id="UP000247584"/>
    </source>
</evidence>
<proteinExistence type="predicted"/>
<dbReference type="RefSeq" id="WP_101057803.1">
    <property type="nucleotide sequence ID" value="NZ_BMXX01000079.1"/>
</dbReference>
<name>A0ABX5PHC9_9GAMM</name>
<evidence type="ECO:0000313" key="1">
    <source>
        <dbReference type="EMBL" id="PYE53219.1"/>
    </source>
</evidence>
<dbReference type="EMBL" id="QJSY01000070">
    <property type="protein sequence ID" value="PYE53219.1"/>
    <property type="molecule type" value="Genomic_DNA"/>
</dbReference>
<gene>
    <name evidence="1" type="ORF">C8J23_1709</name>
</gene>
<protein>
    <submittedName>
        <fullName evidence="1">Uncharacterized protein</fullName>
    </submittedName>
</protein>
<comment type="caution">
    <text evidence="1">The sequence shown here is derived from an EMBL/GenBank/DDBJ whole genome shotgun (WGS) entry which is preliminary data.</text>
</comment>
<accession>A0ABX5PHC9</accession>
<dbReference type="Proteomes" id="UP000247584">
    <property type="component" value="Unassembled WGS sequence"/>
</dbReference>
<keyword evidence="2" id="KW-1185">Reference proteome</keyword>
<sequence length="158" mass="18493">MKISKLTKDKLLEIKWFSSIGEKVDFTDMILANSLNETGEFLAAPEWENVTLEESNEMSAYLADKFTDAYQHWNDVAKEAKLFFENDLKGKIPHLNDIDNTLLVQCVEWDVTHYLIEDFYKEKLKKPLFFYKLLSIYECGHIPCGWLGEWPNGKLVVY</sequence>